<evidence type="ECO:0000313" key="1">
    <source>
        <dbReference type="EMBL" id="KSV16466.1"/>
    </source>
</evidence>
<comment type="caution">
    <text evidence="1">The sequence shown here is derived from an EMBL/GenBank/DDBJ whole genome shotgun (WGS) entry which is preliminary data.</text>
</comment>
<dbReference type="AlphaFoldDB" id="A0A0V8LY73"/>
<evidence type="ECO:0008006" key="3">
    <source>
        <dbReference type="Google" id="ProtNLM"/>
    </source>
</evidence>
<accession>A0A0V8LY73</accession>
<sequence>MSNKIVDIIKQYLGKNSISGNQFSRTIGFDPAIWCRIKHKKMQPSPAFLTSVARSYPELRPQIQETMFGSDKGETDAN</sequence>
<dbReference type="EMBL" id="JGYD01000026">
    <property type="protein sequence ID" value="KSV16466.1"/>
    <property type="molecule type" value="Genomic_DNA"/>
</dbReference>
<gene>
    <name evidence="1" type="ORF">DA01_03620</name>
</gene>
<protein>
    <recommendedName>
        <fullName evidence="3">Transcriptional regulator</fullName>
    </recommendedName>
</protein>
<evidence type="ECO:0000313" key="2">
    <source>
        <dbReference type="Proteomes" id="UP000053577"/>
    </source>
</evidence>
<dbReference type="Proteomes" id="UP000053577">
    <property type="component" value="Unassembled WGS sequence"/>
</dbReference>
<proteinExistence type="predicted"/>
<reference evidence="1 2" key="1">
    <citation type="journal article" date="2015" name="Sci. Rep.">
        <title>A comparative genomics and reductive dehalogenase gene transcription study of two chloroethene-respiring bacteria, Dehalococcoides mccartyi strains MB and 11a.</title>
        <authorList>
            <person name="Low A."/>
            <person name="Shen Z."/>
            <person name="Cheng D."/>
            <person name="Rogers M.J."/>
            <person name="Lee P.K."/>
            <person name="He J."/>
        </authorList>
    </citation>
    <scope>NUCLEOTIDE SEQUENCE [LARGE SCALE GENOMIC DNA]</scope>
    <source>
        <strain evidence="1 2">MB</strain>
    </source>
</reference>
<name>A0A0V8LY73_9CHLR</name>
<dbReference type="PATRIC" id="fig|61435.5.peg.726"/>
<dbReference type="RefSeq" id="WP_058292757.1">
    <property type="nucleotide sequence ID" value="NZ_JGYD01000026.1"/>
</dbReference>
<organism evidence="1 2">
    <name type="scientific">Dehalococcoides mccartyi</name>
    <dbReference type="NCBI Taxonomy" id="61435"/>
    <lineage>
        <taxon>Bacteria</taxon>
        <taxon>Bacillati</taxon>
        <taxon>Chloroflexota</taxon>
        <taxon>Dehalococcoidia</taxon>
        <taxon>Dehalococcoidales</taxon>
        <taxon>Dehalococcoidaceae</taxon>
        <taxon>Dehalococcoides</taxon>
    </lineage>
</organism>